<dbReference type="SMART" id="SM00856">
    <property type="entry name" value="PMEI"/>
    <property type="match status" value="1"/>
</dbReference>
<dbReference type="SUPFAM" id="SSF101148">
    <property type="entry name" value="Plant invertase/pectin methylesterase inhibitor"/>
    <property type="match status" value="1"/>
</dbReference>
<dbReference type="AlphaFoldDB" id="A0ABD1AZW0"/>
<evidence type="ECO:0000313" key="3">
    <source>
        <dbReference type="EMBL" id="KAL1207225.1"/>
    </source>
</evidence>
<evidence type="ECO:0000313" key="5">
    <source>
        <dbReference type="Proteomes" id="UP001558713"/>
    </source>
</evidence>
<dbReference type="Pfam" id="PF04043">
    <property type="entry name" value="PMEI"/>
    <property type="match status" value="1"/>
</dbReference>
<dbReference type="PANTHER" id="PTHR31890:SF9">
    <property type="entry name" value="PLANT INVERTASE_PECTIN METHYLESTERASE INHIBITOR SUPERFAMILY PROTEIN"/>
    <property type="match status" value="1"/>
</dbReference>
<dbReference type="EMBL" id="JBANAX010000332">
    <property type="protein sequence ID" value="KAL1213755.1"/>
    <property type="molecule type" value="Genomic_DNA"/>
</dbReference>
<dbReference type="InterPro" id="IPR035513">
    <property type="entry name" value="Invertase/methylesterase_inhib"/>
</dbReference>
<dbReference type="Gene3D" id="1.20.140.40">
    <property type="entry name" value="Invertase/pectin methylesterase inhibitor family protein"/>
    <property type="match status" value="1"/>
</dbReference>
<keyword evidence="1" id="KW-0732">Signal</keyword>
<comment type="caution">
    <text evidence="3">The sequence shown here is derived from an EMBL/GenBank/DDBJ whole genome shotgun (WGS) entry which is preliminary data.</text>
</comment>
<feature type="chain" id="PRO_5044723213" description="Pectinesterase inhibitor domain-containing protein" evidence="1">
    <location>
        <begin position="27"/>
        <end position="176"/>
    </location>
</feature>
<dbReference type="EMBL" id="JBANAX010000482">
    <property type="protein sequence ID" value="KAL1207225.1"/>
    <property type="molecule type" value="Genomic_DNA"/>
</dbReference>
<dbReference type="Proteomes" id="UP001558713">
    <property type="component" value="Unassembled WGS sequence"/>
</dbReference>
<evidence type="ECO:0000256" key="1">
    <source>
        <dbReference type="SAM" id="SignalP"/>
    </source>
</evidence>
<organism evidence="3 5">
    <name type="scientific">Cardamine amara subsp. amara</name>
    <dbReference type="NCBI Taxonomy" id="228776"/>
    <lineage>
        <taxon>Eukaryota</taxon>
        <taxon>Viridiplantae</taxon>
        <taxon>Streptophyta</taxon>
        <taxon>Embryophyta</taxon>
        <taxon>Tracheophyta</taxon>
        <taxon>Spermatophyta</taxon>
        <taxon>Magnoliopsida</taxon>
        <taxon>eudicotyledons</taxon>
        <taxon>Gunneridae</taxon>
        <taxon>Pentapetalae</taxon>
        <taxon>rosids</taxon>
        <taxon>malvids</taxon>
        <taxon>Brassicales</taxon>
        <taxon>Brassicaceae</taxon>
        <taxon>Cardamineae</taxon>
        <taxon>Cardamine</taxon>
    </lineage>
</organism>
<feature type="domain" description="Pectinesterase inhibitor" evidence="2">
    <location>
        <begin position="27"/>
        <end position="173"/>
    </location>
</feature>
<reference evidence="3 5" key="1">
    <citation type="submission" date="2024-04" db="EMBL/GenBank/DDBJ databases">
        <title>Genome assembly C_amara_ONT_v2.</title>
        <authorList>
            <person name="Yant L."/>
            <person name="Moore C."/>
            <person name="Slenker M."/>
        </authorList>
    </citation>
    <scope>NUCLEOTIDE SEQUENCE [LARGE SCALE GENOMIC DNA]</scope>
    <source>
        <tissue evidence="3">Leaf</tissue>
    </source>
</reference>
<proteinExistence type="predicted"/>
<dbReference type="InterPro" id="IPR006501">
    <property type="entry name" value="Pectinesterase_inhib_dom"/>
</dbReference>
<evidence type="ECO:0000313" key="4">
    <source>
        <dbReference type="EMBL" id="KAL1213755.1"/>
    </source>
</evidence>
<name>A0ABD1AZW0_CARAN</name>
<sequence length="176" mass="19582">MASSSNLLVFVSVAILLQLRLGFTSATSTKYINDICNRVRNSTFCFKTLNSYPPAVAATNKYQAAQAVLHLGESHALKTLSFIEKVAMMRSNLKQFKACQDVYKYIAMSFHVPTSLLKEAPDSANYDIMVCYDQTTIVNNLIGKNRDVASKKVMTMTMKMDVFINLADIATTVIGW</sequence>
<keyword evidence="5" id="KW-1185">Reference proteome</keyword>
<accession>A0ABD1AZW0</accession>
<evidence type="ECO:0000259" key="2">
    <source>
        <dbReference type="SMART" id="SM00856"/>
    </source>
</evidence>
<dbReference type="PANTHER" id="PTHR31890">
    <property type="entry name" value="PLANT INVERTASE/PECTIN METHYLESTERASE INHIBITOR SUPERFAMILY PROTEIN"/>
    <property type="match status" value="1"/>
</dbReference>
<feature type="signal peptide" evidence="1">
    <location>
        <begin position="1"/>
        <end position="26"/>
    </location>
</feature>
<gene>
    <name evidence="4" type="ORF">V5N11_009936</name>
    <name evidence="3" type="ORF">V5N11_027972</name>
</gene>
<dbReference type="NCBIfam" id="TIGR01614">
    <property type="entry name" value="PME_inhib"/>
    <property type="match status" value="1"/>
</dbReference>
<protein>
    <recommendedName>
        <fullName evidence="2">Pectinesterase inhibitor domain-containing protein</fullName>
    </recommendedName>
</protein>